<reference evidence="1" key="2">
    <citation type="submission" date="2023-01" db="EMBL/GenBank/DDBJ databases">
        <title>Draft genome sequence of Portibacter lacus strain NBRC 108769.</title>
        <authorList>
            <person name="Sun Q."/>
            <person name="Mori K."/>
        </authorList>
    </citation>
    <scope>NUCLEOTIDE SEQUENCE</scope>
    <source>
        <strain evidence="1">NBRC 108769</strain>
    </source>
</reference>
<gene>
    <name evidence="1" type="ORF">GCM10007940_02930</name>
</gene>
<proteinExistence type="predicted"/>
<dbReference type="Proteomes" id="UP001156666">
    <property type="component" value="Unassembled WGS sequence"/>
</dbReference>
<sequence length="178" mass="18806">MNLLVLALGLLVGIACTKDGDSGDPENELLTKLESKASQTVSGNISGGKILGTLDWAWSSSNACFVEPAESRYQGKHIFYQIELPTNSIIKISLIPNDASTAMGLYAYSKASGNVTFPEDLNSAVTCEADPSNNNGRQTGNRSVELNAISNPYSIMIGVAGAEGVEDAGFKLEIEIES</sequence>
<evidence type="ECO:0000313" key="2">
    <source>
        <dbReference type="Proteomes" id="UP001156666"/>
    </source>
</evidence>
<dbReference type="EMBL" id="BSOH01000001">
    <property type="protein sequence ID" value="GLR15678.1"/>
    <property type="molecule type" value="Genomic_DNA"/>
</dbReference>
<accession>A0AA37SN53</accession>
<name>A0AA37SN53_9BACT</name>
<evidence type="ECO:0000313" key="1">
    <source>
        <dbReference type="EMBL" id="GLR15678.1"/>
    </source>
</evidence>
<keyword evidence="2" id="KW-1185">Reference proteome</keyword>
<comment type="caution">
    <text evidence="1">The sequence shown here is derived from an EMBL/GenBank/DDBJ whole genome shotgun (WGS) entry which is preliminary data.</text>
</comment>
<organism evidence="1 2">
    <name type="scientific">Portibacter lacus</name>
    <dbReference type="NCBI Taxonomy" id="1099794"/>
    <lineage>
        <taxon>Bacteria</taxon>
        <taxon>Pseudomonadati</taxon>
        <taxon>Bacteroidota</taxon>
        <taxon>Saprospiria</taxon>
        <taxon>Saprospirales</taxon>
        <taxon>Haliscomenobacteraceae</taxon>
        <taxon>Portibacter</taxon>
    </lineage>
</organism>
<protein>
    <submittedName>
        <fullName evidence="1">Uncharacterized protein</fullName>
    </submittedName>
</protein>
<dbReference type="AlphaFoldDB" id="A0AA37SN53"/>
<reference evidence="1" key="1">
    <citation type="journal article" date="2014" name="Int. J. Syst. Evol. Microbiol.">
        <title>Complete genome sequence of Corynebacterium casei LMG S-19264T (=DSM 44701T), isolated from a smear-ripened cheese.</title>
        <authorList>
            <consortium name="US DOE Joint Genome Institute (JGI-PGF)"/>
            <person name="Walter F."/>
            <person name="Albersmeier A."/>
            <person name="Kalinowski J."/>
            <person name="Ruckert C."/>
        </authorList>
    </citation>
    <scope>NUCLEOTIDE SEQUENCE</scope>
    <source>
        <strain evidence="1">NBRC 108769</strain>
    </source>
</reference>